<comment type="caution">
    <text evidence="1">The sequence shown here is derived from an EMBL/GenBank/DDBJ whole genome shotgun (WGS) entry which is preliminary data.</text>
</comment>
<protein>
    <recommendedName>
        <fullName evidence="3">Trypsin-like peptidase domain-containing protein</fullName>
    </recommendedName>
</protein>
<dbReference type="InParanoid" id="A0A409Y7B5"/>
<dbReference type="AlphaFoldDB" id="A0A409Y7B5"/>
<gene>
    <name evidence="1" type="ORF">CVT24_003458</name>
</gene>
<reference evidence="1 2" key="1">
    <citation type="journal article" date="2018" name="Evol. Lett.">
        <title>Horizontal gene cluster transfer increased hallucinogenic mushroom diversity.</title>
        <authorList>
            <person name="Reynolds H.T."/>
            <person name="Vijayakumar V."/>
            <person name="Gluck-Thaler E."/>
            <person name="Korotkin H.B."/>
            <person name="Matheny P.B."/>
            <person name="Slot J.C."/>
        </authorList>
    </citation>
    <scope>NUCLEOTIDE SEQUENCE [LARGE SCALE GENOMIC DNA]</scope>
    <source>
        <strain evidence="1 2">2629</strain>
    </source>
</reference>
<dbReference type="SUPFAM" id="SSF50494">
    <property type="entry name" value="Trypsin-like serine proteases"/>
    <property type="match status" value="1"/>
</dbReference>
<dbReference type="OrthoDB" id="10054765at2759"/>
<evidence type="ECO:0000313" key="2">
    <source>
        <dbReference type="Proteomes" id="UP000284842"/>
    </source>
</evidence>
<accession>A0A409Y7B5</accession>
<name>A0A409Y7B5_9AGAR</name>
<proteinExistence type="predicted"/>
<dbReference type="InterPro" id="IPR009003">
    <property type="entry name" value="Peptidase_S1_PA"/>
</dbReference>
<organism evidence="1 2">
    <name type="scientific">Panaeolus cyanescens</name>
    <dbReference type="NCBI Taxonomy" id="181874"/>
    <lineage>
        <taxon>Eukaryota</taxon>
        <taxon>Fungi</taxon>
        <taxon>Dikarya</taxon>
        <taxon>Basidiomycota</taxon>
        <taxon>Agaricomycotina</taxon>
        <taxon>Agaricomycetes</taxon>
        <taxon>Agaricomycetidae</taxon>
        <taxon>Agaricales</taxon>
        <taxon>Agaricineae</taxon>
        <taxon>Galeropsidaceae</taxon>
        <taxon>Panaeolus</taxon>
    </lineage>
</organism>
<sequence length="241" mass="26329">NVNVVTVAHCLEDEGEHKITISSGFALNAKRPDADDDERLILTCAHTLEEIRHSPLFVSETKKRPATTSGSFILVGAGDALKIYSVDEVVTALPRSDLLLLACRIPRGAIRSLPVSPYPVHRDTTIRAHFVRQQNPAEPGWSPWVGDTWGRWVRGKVLGYRDFAGREAEPGTYDSLSHMLFRPLPTVGSSGGPLVDENSGSVVGVMLGSRMDNRIEGVRGWGVPSETIFEMFSLPGLEGKN</sequence>
<dbReference type="EMBL" id="NHTK01001372">
    <property type="protein sequence ID" value="PPQ98962.1"/>
    <property type="molecule type" value="Genomic_DNA"/>
</dbReference>
<dbReference type="Proteomes" id="UP000284842">
    <property type="component" value="Unassembled WGS sequence"/>
</dbReference>
<dbReference type="STRING" id="181874.A0A409Y7B5"/>
<evidence type="ECO:0000313" key="1">
    <source>
        <dbReference type="EMBL" id="PPQ98962.1"/>
    </source>
</evidence>
<feature type="non-terminal residue" evidence="1">
    <location>
        <position position="1"/>
    </location>
</feature>
<keyword evidence="2" id="KW-1185">Reference proteome</keyword>
<evidence type="ECO:0008006" key="3">
    <source>
        <dbReference type="Google" id="ProtNLM"/>
    </source>
</evidence>
<dbReference type="Pfam" id="PF13365">
    <property type="entry name" value="Trypsin_2"/>
    <property type="match status" value="1"/>
</dbReference>